<dbReference type="Proteomes" id="UP000009011">
    <property type="component" value="Chromosome"/>
</dbReference>
<organism evidence="4 5">
    <name type="scientific">Melioribacter roseus (strain DSM 23840 / JCM 17771 / VKM B-2668 / P3M-2)</name>
    <dbReference type="NCBI Taxonomy" id="1191523"/>
    <lineage>
        <taxon>Bacteria</taxon>
        <taxon>Pseudomonadati</taxon>
        <taxon>Ignavibacteriota</taxon>
        <taxon>Ignavibacteria</taxon>
        <taxon>Ignavibacteriales</taxon>
        <taxon>Melioribacteraceae</taxon>
        <taxon>Melioribacter</taxon>
    </lineage>
</organism>
<dbReference type="Gene3D" id="2.160.20.10">
    <property type="entry name" value="Single-stranded right-handed beta-helix, Pectin lyase-like"/>
    <property type="match status" value="1"/>
</dbReference>
<dbReference type="InterPro" id="IPR052063">
    <property type="entry name" value="Polysaccharide_Lyase_1"/>
</dbReference>
<name>I6ZU87_MELRP</name>
<dbReference type="OrthoDB" id="8737820at2"/>
<keyword evidence="1" id="KW-0479">Metal-binding</keyword>
<dbReference type="KEGG" id="mro:MROS_2344"/>
<dbReference type="AlphaFoldDB" id="I6ZU87"/>
<dbReference type="RefSeq" id="WP_014857004.1">
    <property type="nucleotide sequence ID" value="NC_018178.1"/>
</dbReference>
<dbReference type="eggNOG" id="COG4677">
    <property type="taxonomic scope" value="Bacteria"/>
</dbReference>
<dbReference type="Pfam" id="PF18962">
    <property type="entry name" value="Por_Secre_tail"/>
    <property type="match status" value="1"/>
</dbReference>
<dbReference type="PANTHER" id="PTHR42970">
    <property type="entry name" value="PECTATE LYASE C-RELATED"/>
    <property type="match status" value="1"/>
</dbReference>
<dbReference type="PATRIC" id="fig|1191523.3.peg.2475"/>
<dbReference type="STRING" id="1191523.MROS_2344"/>
<evidence type="ECO:0000256" key="2">
    <source>
        <dbReference type="ARBA" id="ARBA00023180"/>
    </source>
</evidence>
<dbReference type="eggNOG" id="COG2730">
    <property type="taxonomic scope" value="Bacteria"/>
</dbReference>
<reference evidence="4 5" key="1">
    <citation type="journal article" date="2013" name="PLoS ONE">
        <title>Genomic analysis of Melioribacter roseus, facultatively anaerobic organotrophic bacterium representing a novel deep lineage within Bacteriodetes/Chlorobi group.</title>
        <authorList>
            <person name="Kadnikov V.V."/>
            <person name="Mardanov A.V."/>
            <person name="Podosokorskaya O.A."/>
            <person name="Gavrilov S.N."/>
            <person name="Kublanov I.V."/>
            <person name="Beletsky A.V."/>
            <person name="Bonch-Osmolovskaya E.A."/>
            <person name="Ravin N.V."/>
        </authorList>
    </citation>
    <scope>NUCLEOTIDE SEQUENCE [LARGE SCALE GENOMIC DNA]</scope>
    <source>
        <strain evidence="5">JCM 17771 / P3M-2</strain>
    </source>
</reference>
<evidence type="ECO:0000259" key="3">
    <source>
        <dbReference type="Pfam" id="PF18962"/>
    </source>
</evidence>
<keyword evidence="2" id="KW-0325">Glycoprotein</keyword>
<proteinExistence type="predicted"/>
<dbReference type="Gene3D" id="2.60.40.4070">
    <property type="match status" value="1"/>
</dbReference>
<dbReference type="GO" id="GO:0046872">
    <property type="term" value="F:metal ion binding"/>
    <property type="evidence" value="ECO:0007669"/>
    <property type="project" value="UniProtKB-KW"/>
</dbReference>
<protein>
    <recommendedName>
        <fullName evidence="3">Secretion system C-terminal sorting domain-containing protein</fullName>
    </recommendedName>
</protein>
<feature type="domain" description="Secretion system C-terminal sorting" evidence="3">
    <location>
        <begin position="709"/>
        <end position="785"/>
    </location>
</feature>
<evidence type="ECO:0000256" key="1">
    <source>
        <dbReference type="ARBA" id="ARBA00022723"/>
    </source>
</evidence>
<dbReference type="eggNOG" id="COG3866">
    <property type="taxonomic scope" value="Bacteria"/>
</dbReference>
<dbReference type="SUPFAM" id="SSF51126">
    <property type="entry name" value="Pectin lyase-like"/>
    <property type="match status" value="1"/>
</dbReference>
<accession>I6ZU87</accession>
<dbReference type="InterPro" id="IPR012334">
    <property type="entry name" value="Pectin_lyas_fold"/>
</dbReference>
<dbReference type="NCBIfam" id="TIGR04183">
    <property type="entry name" value="Por_Secre_tail"/>
    <property type="match status" value="1"/>
</dbReference>
<dbReference type="PANTHER" id="PTHR42970:SF1">
    <property type="entry name" value="PECTATE LYASE C-RELATED"/>
    <property type="match status" value="1"/>
</dbReference>
<sequence>MEVRDYTGVLSDNSTGPLGKYQRWWTGENWPDESSDNPDRYIEFAAYPAVGYKLTVTNISFYMNAGGTGKMKANVYYSVSSDFSNPVKLNSGDFIEVGRDTRDKYSFDITETITDRQKIYVRIYPWLPDGSTNPSKYIFLQEFTISGIASESGNQLPLTVVTNQATDITSFTAVLRGNIIYENNDDILERGFCLNTTGNPTIDDIKIIAGNGAGNFTAMVDSLLPNTQYYYRAYAKTADTIYYGIEMKFDTKGVPSNIIAFPGAEGYGRFTSGGRGGDVYEVTTLDDNNSPGSLRYAVNQSGPRTIVFRVSGTIRLKSKLSIKNGNLTIAGQTAPGDGICIADYPVTIDADNVIVRYMRFRLGDIYGVEDDAFNGRENKDIIIDHCSMSWSIDEAASFYDNENFTMQWCIISESLNESKHSKGAHGYGGIWGGMGATFHHNLLAHHRSRNPRFNGSRYHRQPQKEIVDFVNNVIYNWGENSAYGGEEGNQNVRSNYYKAGPATKSGVAYRIVNPTTDGGTNTGFGKFYVADNFVFGYPDATADNWGKGVQGITAEVKAQVRVDTPFPIADVSVQSPEEAYQLVLQNAGATLPKRDPIDSRIVEEARTGTAAYGKSWGGGGKGIIDSQEDVGGWPELNTYNVPVDSDHDGMPDDWETANGLDPNNPEDRNYVREDGYTFLEIYLNELATITGISDNQNEIKTDFILNQNYPNPFNPTTKIDFSLSKRGYVKLAVYDLLGREIANLHTGILRAGYHSFNFDATGVSSGVYFYRLDFDGRSITKKMIISK</sequence>
<dbReference type="InterPro" id="IPR026444">
    <property type="entry name" value="Secre_tail"/>
</dbReference>
<gene>
    <name evidence="4" type="ordered locus">MROS_2344</name>
</gene>
<evidence type="ECO:0000313" key="5">
    <source>
        <dbReference type="Proteomes" id="UP000009011"/>
    </source>
</evidence>
<evidence type="ECO:0000313" key="4">
    <source>
        <dbReference type="EMBL" id="AFN75574.1"/>
    </source>
</evidence>
<dbReference type="HOGENOM" id="CLU_356321_0_0_10"/>
<dbReference type="EMBL" id="CP003557">
    <property type="protein sequence ID" value="AFN75574.1"/>
    <property type="molecule type" value="Genomic_DNA"/>
</dbReference>
<dbReference type="InterPro" id="IPR011050">
    <property type="entry name" value="Pectin_lyase_fold/virulence"/>
</dbReference>
<keyword evidence="5" id="KW-1185">Reference proteome</keyword>